<sequence>MLHRHVALQQLDASPLGREVADPQVRAALDGLVAGAHRTPAGGEPLRLAHREGVRRPRLLDRRSRIDGGGLVAAEETPVERQQQRDRDQQHQQRDRHVLGRPLGLGRRRCHPRRRRGPLTGPRGGGGPACGVTRHRPGRRRLPHRLRRGLTSSQGRLTSDRGGRTGSRRRLTGDKGRLTDGRRRRAGGGGLGADGVVDRRLAVGRRAVGGYAIGRLCGIHPVIFAAARPAVSGPSPPRADARSAIV</sequence>
<feature type="region of interest" description="Disordered" evidence="1">
    <location>
        <begin position="59"/>
        <end position="192"/>
    </location>
</feature>
<gene>
    <name evidence="2" type="ORF">MILUP08_40963</name>
</gene>
<dbReference type="AlphaFoldDB" id="I0KWV5"/>
<evidence type="ECO:0000313" key="3">
    <source>
        <dbReference type="Proteomes" id="UP000003448"/>
    </source>
</evidence>
<keyword evidence="3" id="KW-1185">Reference proteome</keyword>
<dbReference type="STRING" id="1150864.MILUP08_40963"/>
<comment type="caution">
    <text evidence="2">The sequence shown here is derived from an EMBL/GenBank/DDBJ whole genome shotgun (WGS) entry which is preliminary data.</text>
</comment>
<feature type="compositionally biased region" description="Basic and acidic residues" evidence="1">
    <location>
        <begin position="78"/>
        <end position="98"/>
    </location>
</feature>
<organism evidence="2 3">
    <name type="scientific">Micromonospora lupini str. Lupac 08</name>
    <dbReference type="NCBI Taxonomy" id="1150864"/>
    <lineage>
        <taxon>Bacteria</taxon>
        <taxon>Bacillati</taxon>
        <taxon>Actinomycetota</taxon>
        <taxon>Actinomycetes</taxon>
        <taxon>Micromonosporales</taxon>
        <taxon>Micromonosporaceae</taxon>
        <taxon>Micromonospora</taxon>
    </lineage>
</organism>
<evidence type="ECO:0000256" key="1">
    <source>
        <dbReference type="SAM" id="MobiDB-lite"/>
    </source>
</evidence>
<feature type="compositionally biased region" description="Basic residues" evidence="1">
    <location>
        <begin position="106"/>
        <end position="117"/>
    </location>
</feature>
<name>I0KWV5_9ACTN</name>
<dbReference type="EMBL" id="CAIE01000010">
    <property type="protein sequence ID" value="CCH16052.1"/>
    <property type="molecule type" value="Genomic_DNA"/>
</dbReference>
<protein>
    <submittedName>
        <fullName evidence="2">Uncharacterized protein</fullName>
    </submittedName>
</protein>
<reference evidence="3" key="1">
    <citation type="journal article" date="2012" name="J. Bacteriol.">
        <title>Genome Sequence of Micromonospora lupini Lupac 08, Isolated from Root Nodules of Lupinus angustifolius.</title>
        <authorList>
            <person name="Alonso-Vega P."/>
            <person name="Normand P."/>
            <person name="Bacigalupe R."/>
            <person name="Pujic P."/>
            <person name="Lajus A."/>
            <person name="Vallenet D."/>
            <person name="Carro L."/>
            <person name="Coll P."/>
            <person name="Trujillo M.E."/>
        </authorList>
    </citation>
    <scope>NUCLEOTIDE SEQUENCE [LARGE SCALE GENOMIC DNA]</scope>
    <source>
        <strain evidence="3">Lupac 08</strain>
    </source>
</reference>
<dbReference type="Proteomes" id="UP000003448">
    <property type="component" value="Unassembled WGS sequence"/>
</dbReference>
<feature type="compositionally biased region" description="Basic residues" evidence="1">
    <location>
        <begin position="133"/>
        <end position="148"/>
    </location>
</feature>
<proteinExistence type="predicted"/>
<feature type="compositionally biased region" description="Basic and acidic residues" evidence="1">
    <location>
        <begin position="171"/>
        <end position="181"/>
    </location>
</feature>
<accession>I0KWV5</accession>
<evidence type="ECO:0000313" key="2">
    <source>
        <dbReference type="EMBL" id="CCH16052.1"/>
    </source>
</evidence>